<feature type="domain" description="TSCPD" evidence="6">
    <location>
        <begin position="14"/>
        <end position="89"/>
    </location>
</feature>
<comment type="catalytic activity">
    <reaction evidence="5">
        <text>a 2'-deoxyribonucleoside 5'-diphosphate + [thioredoxin]-disulfide + H2O = a ribonucleoside 5'-diphosphate + [thioredoxin]-dithiol</text>
        <dbReference type="Rhea" id="RHEA:23252"/>
        <dbReference type="Rhea" id="RHEA-COMP:10698"/>
        <dbReference type="Rhea" id="RHEA-COMP:10700"/>
        <dbReference type="ChEBI" id="CHEBI:15377"/>
        <dbReference type="ChEBI" id="CHEBI:29950"/>
        <dbReference type="ChEBI" id="CHEBI:50058"/>
        <dbReference type="ChEBI" id="CHEBI:57930"/>
        <dbReference type="ChEBI" id="CHEBI:73316"/>
        <dbReference type="EC" id="1.17.4.1"/>
    </reaction>
</comment>
<dbReference type="Proteomes" id="UP000517759">
    <property type="component" value="Unassembled WGS sequence"/>
</dbReference>
<comment type="caution">
    <text evidence="8">The sequence shown here is derived from an EMBL/GenBank/DDBJ whole genome shotgun (WGS) entry which is preliminary data.</text>
</comment>
<evidence type="ECO:0000313" key="8">
    <source>
        <dbReference type="EMBL" id="MBB3904224.1"/>
    </source>
</evidence>
<dbReference type="EC" id="1.17.4.1" evidence="2"/>
<evidence type="ECO:0000256" key="3">
    <source>
        <dbReference type="ARBA" id="ARBA00022634"/>
    </source>
</evidence>
<proteinExistence type="inferred from homology"/>
<organism evidence="8 9">
    <name type="scientific">Methylobacterium brachythecii</name>
    <dbReference type="NCBI Taxonomy" id="1176177"/>
    <lineage>
        <taxon>Bacteria</taxon>
        <taxon>Pseudomonadati</taxon>
        <taxon>Pseudomonadota</taxon>
        <taxon>Alphaproteobacteria</taxon>
        <taxon>Hyphomicrobiales</taxon>
        <taxon>Methylobacteriaceae</taxon>
        <taxon>Methylobacterium</taxon>
    </lineage>
</organism>
<evidence type="ECO:0000256" key="5">
    <source>
        <dbReference type="ARBA" id="ARBA00047754"/>
    </source>
</evidence>
<reference evidence="7" key="1">
    <citation type="journal article" date="2014" name="Int. J. Syst. Evol. Microbiol.">
        <title>Complete genome of a new Firmicutes species belonging to the dominant human colonic microbiota ('Ruminococcus bicirculans') reveals two chromosomes and a selective capacity to utilize plant glucans.</title>
        <authorList>
            <consortium name="NISC Comparative Sequencing Program"/>
            <person name="Wegmann U."/>
            <person name="Louis P."/>
            <person name="Goesmann A."/>
            <person name="Henrissat B."/>
            <person name="Duncan S.H."/>
            <person name="Flint H.J."/>
        </authorList>
    </citation>
    <scope>NUCLEOTIDE SEQUENCE</scope>
    <source>
        <strain evidence="7">NBRC 107710</strain>
    </source>
</reference>
<gene>
    <name evidence="7" type="ORF">GCM10007884_31020</name>
    <name evidence="8" type="ORF">GGR33_003743</name>
</gene>
<dbReference type="Proteomes" id="UP001156881">
    <property type="component" value="Unassembled WGS sequence"/>
</dbReference>
<name>A0A7W6AM12_9HYPH</name>
<reference evidence="10" key="2">
    <citation type="journal article" date="2019" name="Int. J. Syst. Evol. Microbiol.">
        <title>The Global Catalogue of Microorganisms (GCM) 10K type strain sequencing project: providing services to taxonomists for standard genome sequencing and annotation.</title>
        <authorList>
            <consortium name="The Broad Institute Genomics Platform"/>
            <consortium name="The Broad Institute Genome Sequencing Center for Infectious Disease"/>
            <person name="Wu L."/>
            <person name="Ma J."/>
        </authorList>
    </citation>
    <scope>NUCLEOTIDE SEQUENCE [LARGE SCALE GENOMIC DNA]</scope>
    <source>
        <strain evidence="10">NBRC 107710</strain>
    </source>
</reference>
<dbReference type="EMBL" id="JACIDN010000007">
    <property type="protein sequence ID" value="MBB3904224.1"/>
    <property type="molecule type" value="Genomic_DNA"/>
</dbReference>
<evidence type="ECO:0000256" key="1">
    <source>
        <dbReference type="ARBA" id="ARBA00007405"/>
    </source>
</evidence>
<dbReference type="Pfam" id="PF12637">
    <property type="entry name" value="TSCPD"/>
    <property type="match status" value="1"/>
</dbReference>
<evidence type="ECO:0000313" key="10">
    <source>
        <dbReference type="Proteomes" id="UP001156881"/>
    </source>
</evidence>
<evidence type="ECO:0000313" key="7">
    <source>
        <dbReference type="EMBL" id="GLS45113.1"/>
    </source>
</evidence>
<dbReference type="InterPro" id="IPR024434">
    <property type="entry name" value="TSCPD_dom"/>
</dbReference>
<reference evidence="7" key="4">
    <citation type="submission" date="2023-01" db="EMBL/GenBank/DDBJ databases">
        <title>Draft genome sequence of Methylobacterium brachythecii strain NBRC 107710.</title>
        <authorList>
            <person name="Sun Q."/>
            <person name="Mori K."/>
        </authorList>
    </citation>
    <scope>NUCLEOTIDE SEQUENCE</scope>
    <source>
        <strain evidence="7">NBRC 107710</strain>
    </source>
</reference>
<reference evidence="8 9" key="3">
    <citation type="submission" date="2020-08" db="EMBL/GenBank/DDBJ databases">
        <title>Genomic Encyclopedia of Type Strains, Phase IV (KMG-IV): sequencing the most valuable type-strain genomes for metagenomic binning, comparative biology and taxonomic classification.</title>
        <authorList>
            <person name="Goeker M."/>
        </authorList>
    </citation>
    <scope>NUCLEOTIDE SEQUENCE [LARGE SCALE GENOMIC DNA]</scope>
    <source>
        <strain evidence="8 9">DSM 24105</strain>
    </source>
</reference>
<keyword evidence="3" id="KW-0237">DNA synthesis</keyword>
<dbReference type="RefSeq" id="WP_210302085.1">
    <property type="nucleotide sequence ID" value="NZ_BSPG01000018.1"/>
</dbReference>
<protein>
    <recommendedName>
        <fullName evidence="2">ribonucleoside-diphosphate reductase</fullName>
        <ecNumber evidence="2">1.17.4.1</ecNumber>
    </recommendedName>
</protein>
<evidence type="ECO:0000259" key="6">
    <source>
        <dbReference type="Pfam" id="PF12637"/>
    </source>
</evidence>
<evidence type="ECO:0000256" key="2">
    <source>
        <dbReference type="ARBA" id="ARBA00012274"/>
    </source>
</evidence>
<keyword evidence="4" id="KW-0547">Nucleotide-binding</keyword>
<evidence type="ECO:0000313" key="9">
    <source>
        <dbReference type="Proteomes" id="UP000517759"/>
    </source>
</evidence>
<sequence>MIGRERLINRRASITIEFQHDNIDYTAGFSRFADGRLAEVFLNGGKLDSQADVLARDSAIAASLALQSGCAADDLRAALTRTAAGGPAGALSVALDRIAEIPA</sequence>
<dbReference type="AlphaFoldDB" id="A0A7W6AM12"/>
<evidence type="ECO:0000256" key="4">
    <source>
        <dbReference type="ARBA" id="ARBA00022741"/>
    </source>
</evidence>
<dbReference type="EMBL" id="BSPG01000018">
    <property type="protein sequence ID" value="GLS45113.1"/>
    <property type="molecule type" value="Genomic_DNA"/>
</dbReference>
<keyword evidence="10" id="KW-1185">Reference proteome</keyword>
<comment type="similarity">
    <text evidence="1">Belongs to the ribonucleoside diphosphate reductase class-2 family.</text>
</comment>
<accession>A0A7W6AM12</accession>